<dbReference type="GO" id="GO:0034431">
    <property type="term" value="F:bis(5'-adenosyl)-hexaphosphatase activity"/>
    <property type="evidence" value="ECO:0007669"/>
    <property type="project" value="TreeGrafter"/>
</dbReference>
<dbReference type="InterPro" id="IPR015797">
    <property type="entry name" value="NUDIX_hydrolase-like_dom_sf"/>
</dbReference>
<keyword evidence="4" id="KW-0460">Magnesium</keyword>
<proteinExistence type="predicted"/>
<dbReference type="GO" id="GO:1901911">
    <property type="term" value="P:adenosine 5'-(hexahydrogen pentaphosphate) catabolic process"/>
    <property type="evidence" value="ECO:0007669"/>
    <property type="project" value="TreeGrafter"/>
</dbReference>
<dbReference type="GO" id="GO:0046872">
    <property type="term" value="F:metal ion binding"/>
    <property type="evidence" value="ECO:0007669"/>
    <property type="project" value="UniProtKB-KW"/>
</dbReference>
<dbReference type="Pfam" id="PF00293">
    <property type="entry name" value="NUDIX"/>
    <property type="match status" value="1"/>
</dbReference>
<comment type="cofactor">
    <cofactor evidence="1">
        <name>Mg(2+)</name>
        <dbReference type="ChEBI" id="CHEBI:18420"/>
    </cofactor>
</comment>
<reference evidence="6 7" key="1">
    <citation type="journal article" date="2018" name="Sci. Rep.">
        <title>Rhizobium tumorigenes sp. nov., a novel plant tumorigenic bacterium isolated from cane gall tumors on thornless blackberry.</title>
        <authorList>
            <person name="Kuzmanovi N."/>
            <person name="Smalla K."/>
            <person name="Gronow S."/>
            <person name="PuBawska J."/>
        </authorList>
    </citation>
    <scope>NUCLEOTIDE SEQUENCE [LARGE SCALE GENOMIC DNA]</scope>
    <source>
        <strain evidence="6 7">CCBAU 85046</strain>
    </source>
</reference>
<evidence type="ECO:0000256" key="3">
    <source>
        <dbReference type="ARBA" id="ARBA00022801"/>
    </source>
</evidence>
<keyword evidence="7" id="KW-1185">Reference proteome</keyword>
<feature type="domain" description="Nudix hydrolase" evidence="5">
    <location>
        <begin position="22"/>
        <end position="155"/>
    </location>
</feature>
<dbReference type="Proteomes" id="UP000248925">
    <property type="component" value="Unassembled WGS sequence"/>
</dbReference>
<dbReference type="CDD" id="cd04666">
    <property type="entry name" value="NUDIX_DIPP2_like_Nudt4"/>
    <property type="match status" value="1"/>
</dbReference>
<dbReference type="GO" id="GO:0000298">
    <property type="term" value="F:endopolyphosphatase activity"/>
    <property type="evidence" value="ECO:0007669"/>
    <property type="project" value="TreeGrafter"/>
</dbReference>
<dbReference type="GO" id="GO:0071543">
    <property type="term" value="P:diphosphoinositol polyphosphate metabolic process"/>
    <property type="evidence" value="ECO:0007669"/>
    <property type="project" value="TreeGrafter"/>
</dbReference>
<accession>A0A2W4C7N8</accession>
<evidence type="ECO:0000313" key="7">
    <source>
        <dbReference type="Proteomes" id="UP000248925"/>
    </source>
</evidence>
<dbReference type="PANTHER" id="PTHR12629:SF0">
    <property type="entry name" value="DIPHOSPHOINOSITOL-POLYPHOSPHATE DIPHOSPHATASE"/>
    <property type="match status" value="1"/>
</dbReference>
<organism evidence="6 7">
    <name type="scientific">Rhizobium tubonense</name>
    <dbReference type="NCBI Taxonomy" id="484088"/>
    <lineage>
        <taxon>Bacteria</taxon>
        <taxon>Pseudomonadati</taxon>
        <taxon>Pseudomonadota</taxon>
        <taxon>Alphaproteobacteria</taxon>
        <taxon>Hyphomicrobiales</taxon>
        <taxon>Rhizobiaceae</taxon>
        <taxon>Rhizobium/Agrobacterium group</taxon>
        <taxon>Rhizobium</taxon>
    </lineage>
</organism>
<dbReference type="GO" id="GO:1901909">
    <property type="term" value="P:diadenosine hexaphosphate catabolic process"/>
    <property type="evidence" value="ECO:0007669"/>
    <property type="project" value="TreeGrafter"/>
</dbReference>
<protein>
    <submittedName>
        <fullName evidence="6">DNA mismatch repair protein MutT</fullName>
    </submittedName>
</protein>
<keyword evidence="2" id="KW-0479">Metal-binding</keyword>
<dbReference type="PANTHER" id="PTHR12629">
    <property type="entry name" value="DIPHOSPHOINOSITOL POLYPHOSPHATE PHOSPHOHYDROLASE"/>
    <property type="match status" value="1"/>
</dbReference>
<dbReference type="GO" id="GO:0034432">
    <property type="term" value="F:bis(5'-adenosyl)-pentaphosphatase activity"/>
    <property type="evidence" value="ECO:0007669"/>
    <property type="project" value="TreeGrafter"/>
</dbReference>
<dbReference type="Gene3D" id="3.90.79.10">
    <property type="entry name" value="Nucleoside Triphosphate Pyrophosphohydrolase"/>
    <property type="match status" value="1"/>
</dbReference>
<dbReference type="EMBL" id="PCDP01000064">
    <property type="protein sequence ID" value="PZM08961.1"/>
    <property type="molecule type" value="Genomic_DNA"/>
</dbReference>
<dbReference type="SUPFAM" id="SSF55811">
    <property type="entry name" value="Nudix"/>
    <property type="match status" value="1"/>
</dbReference>
<dbReference type="GO" id="GO:1901907">
    <property type="term" value="P:diadenosine pentaphosphate catabolic process"/>
    <property type="evidence" value="ECO:0007669"/>
    <property type="project" value="TreeGrafter"/>
</dbReference>
<dbReference type="PROSITE" id="PS51462">
    <property type="entry name" value="NUDIX"/>
    <property type="match status" value="1"/>
</dbReference>
<evidence type="ECO:0000256" key="1">
    <source>
        <dbReference type="ARBA" id="ARBA00001946"/>
    </source>
</evidence>
<sequence length="160" mass="17953">MSKDGSLLARLAAYTDMMMRGESFEQFGAICFRIGSDGCAEVLLVTTRETRRWTIPKGWPIKGLKAHEVAEREAWEEAGVKGKVKKKPAGYYTYLKTLDGGNRVPAMVEVHLLAVDTVFDKFPEYKERTIEWMSPFEAASRVDEPELKGLLGALVSFSSR</sequence>
<dbReference type="AlphaFoldDB" id="A0A2W4C7N8"/>
<evidence type="ECO:0000313" key="6">
    <source>
        <dbReference type="EMBL" id="PZM08961.1"/>
    </source>
</evidence>
<dbReference type="InterPro" id="IPR000086">
    <property type="entry name" value="NUDIX_hydrolase_dom"/>
</dbReference>
<evidence type="ECO:0000256" key="4">
    <source>
        <dbReference type="ARBA" id="ARBA00022842"/>
    </source>
</evidence>
<dbReference type="OrthoDB" id="7066910at2"/>
<name>A0A2W4C7N8_9HYPH</name>
<keyword evidence="3" id="KW-0378">Hydrolase</keyword>
<comment type="caution">
    <text evidence="6">The sequence shown here is derived from an EMBL/GenBank/DDBJ whole genome shotgun (WGS) entry which is preliminary data.</text>
</comment>
<dbReference type="RefSeq" id="WP_111163426.1">
    <property type="nucleotide sequence ID" value="NZ_PCDP01000064.1"/>
</dbReference>
<evidence type="ECO:0000256" key="2">
    <source>
        <dbReference type="ARBA" id="ARBA00022723"/>
    </source>
</evidence>
<dbReference type="GO" id="GO:0005737">
    <property type="term" value="C:cytoplasm"/>
    <property type="evidence" value="ECO:0007669"/>
    <property type="project" value="TreeGrafter"/>
</dbReference>
<dbReference type="InterPro" id="IPR047198">
    <property type="entry name" value="DDP-like_NUDIX"/>
</dbReference>
<gene>
    <name evidence="6" type="ORF">CPY51_27545</name>
</gene>
<evidence type="ECO:0000259" key="5">
    <source>
        <dbReference type="PROSITE" id="PS51462"/>
    </source>
</evidence>
<dbReference type="GO" id="GO:0008486">
    <property type="term" value="F:diphosphoinositol-polyphosphate diphosphatase activity"/>
    <property type="evidence" value="ECO:0007669"/>
    <property type="project" value="TreeGrafter"/>
</dbReference>